<dbReference type="EMBL" id="CP062962">
    <property type="protein sequence ID" value="QOW64805.1"/>
    <property type="molecule type" value="Genomic_DNA"/>
</dbReference>
<keyword evidence="1" id="KW-0614">Plasmid</keyword>
<accession>A0A7S6WWJ5</accession>
<protein>
    <submittedName>
        <fullName evidence="1">HTH domain-containing protein</fullName>
    </submittedName>
</protein>
<keyword evidence="2" id="KW-1185">Reference proteome</keyword>
<reference evidence="1 2" key="1">
    <citation type="submission" date="2020-09" db="EMBL/GenBank/DDBJ databases">
        <title>Investigation of environmental microbes.</title>
        <authorList>
            <person name="Ou Y."/>
            <person name="Kang Q."/>
        </authorList>
    </citation>
    <scope>NUCLEOTIDE SEQUENCE [LARGE SCALE GENOMIC DNA]</scope>
    <source>
        <strain evidence="1 2">KJZ-14</strain>
        <plasmid evidence="1 2">p3</plasmid>
    </source>
</reference>
<evidence type="ECO:0000313" key="2">
    <source>
        <dbReference type="Proteomes" id="UP000516404"/>
    </source>
</evidence>
<organism evidence="1 2">
    <name type="scientific">Rothia terrae</name>
    <dbReference type="NCBI Taxonomy" id="396015"/>
    <lineage>
        <taxon>Bacteria</taxon>
        <taxon>Bacillati</taxon>
        <taxon>Actinomycetota</taxon>
        <taxon>Actinomycetes</taxon>
        <taxon>Micrococcales</taxon>
        <taxon>Micrococcaceae</taxon>
        <taxon>Rothia</taxon>
    </lineage>
</organism>
<proteinExistence type="predicted"/>
<dbReference type="Proteomes" id="UP000516404">
    <property type="component" value="Plasmid p3"/>
</dbReference>
<dbReference type="AlphaFoldDB" id="A0A7S6WWJ5"/>
<evidence type="ECO:0000313" key="1">
    <source>
        <dbReference type="EMBL" id="QOW64805.1"/>
    </source>
</evidence>
<sequence>MGTFPSWLEIEKETGVSRATVARHVAALKKSGDHPEL</sequence>
<geneLocation type="plasmid" evidence="1 2">
    <name>p3</name>
</geneLocation>
<dbReference type="KEGG" id="rter:IDM49_11975"/>
<name>A0A7S6WWJ5_9MICC</name>
<gene>
    <name evidence="1" type="ORF">IDM49_11975</name>
</gene>